<accession>A0A177L4G8</accession>
<dbReference type="AlphaFoldDB" id="A0A177L4G8"/>
<protein>
    <submittedName>
        <fullName evidence="2">Cupin</fullName>
    </submittedName>
</protein>
<dbReference type="OrthoDB" id="25744at2"/>
<proteinExistence type="predicted"/>
<dbReference type="Pfam" id="PF07883">
    <property type="entry name" value="Cupin_2"/>
    <property type="match status" value="1"/>
</dbReference>
<reference evidence="2 3" key="1">
    <citation type="submission" date="2016-01" db="EMBL/GenBank/DDBJ databases">
        <title>Investigation of taxonomic status of Bacillus aminovorans.</title>
        <authorList>
            <person name="Verma A."/>
            <person name="Pal Y."/>
            <person name="Krishnamurthi S."/>
        </authorList>
    </citation>
    <scope>NUCLEOTIDE SEQUENCE [LARGE SCALE GENOMIC DNA]</scope>
    <source>
        <strain evidence="2 3">DSM 4337</strain>
    </source>
</reference>
<dbReference type="CDD" id="cd02210">
    <property type="entry name" value="cupin_BLR2406-like"/>
    <property type="match status" value="1"/>
</dbReference>
<dbReference type="Gene3D" id="2.60.120.10">
    <property type="entry name" value="Jelly Rolls"/>
    <property type="match status" value="1"/>
</dbReference>
<evidence type="ECO:0000313" key="3">
    <source>
        <dbReference type="Proteomes" id="UP000077271"/>
    </source>
</evidence>
<feature type="domain" description="Cupin type-2" evidence="1">
    <location>
        <begin position="42"/>
        <end position="105"/>
    </location>
</feature>
<comment type="caution">
    <text evidence="2">The sequence shown here is derived from an EMBL/GenBank/DDBJ whole genome shotgun (WGS) entry which is preliminary data.</text>
</comment>
<organism evidence="2 3">
    <name type="scientific">Domibacillus aminovorans</name>
    <dbReference type="NCBI Taxonomy" id="29332"/>
    <lineage>
        <taxon>Bacteria</taxon>
        <taxon>Bacillati</taxon>
        <taxon>Bacillota</taxon>
        <taxon>Bacilli</taxon>
        <taxon>Bacillales</taxon>
        <taxon>Bacillaceae</taxon>
        <taxon>Domibacillus</taxon>
    </lineage>
</organism>
<dbReference type="InterPro" id="IPR014710">
    <property type="entry name" value="RmlC-like_jellyroll"/>
</dbReference>
<dbReference type="PIRSF" id="PIRSF037087">
    <property type="entry name" value="UCP037087"/>
    <property type="match status" value="1"/>
</dbReference>
<dbReference type="Proteomes" id="UP000077271">
    <property type="component" value="Unassembled WGS sequence"/>
</dbReference>
<dbReference type="EMBL" id="LQWZ01000001">
    <property type="protein sequence ID" value="OAH59651.1"/>
    <property type="molecule type" value="Genomic_DNA"/>
</dbReference>
<dbReference type="InterPro" id="IPR017102">
    <property type="entry name" value="UCP037087"/>
</dbReference>
<dbReference type="RefSeq" id="WP_034289556.1">
    <property type="nucleotide sequence ID" value="NZ_LQWZ01000001.1"/>
</dbReference>
<dbReference type="SUPFAM" id="SSF51182">
    <property type="entry name" value="RmlC-like cupins"/>
    <property type="match status" value="1"/>
</dbReference>
<evidence type="ECO:0000259" key="1">
    <source>
        <dbReference type="Pfam" id="PF07883"/>
    </source>
</evidence>
<gene>
    <name evidence="2" type="ORF">AWH48_00670</name>
</gene>
<dbReference type="InterPro" id="IPR011051">
    <property type="entry name" value="RmlC_Cupin_sf"/>
</dbReference>
<name>A0A177L4G8_9BACI</name>
<sequence>MNTESTCRLIRSAKTYHGKQGFDYLGAISKESVGSKGICMHLLTIPPGQRAKAHLHQDHETAIYMLQGKSAMWYGEKLEQHMNVDEGDFLYIPAGMPHLPYNPDEFESCTALIARTDPNEQESVLLLPELDSLWEKKQS</sequence>
<dbReference type="InterPro" id="IPR013096">
    <property type="entry name" value="Cupin_2"/>
</dbReference>
<evidence type="ECO:0000313" key="2">
    <source>
        <dbReference type="EMBL" id="OAH59651.1"/>
    </source>
</evidence>